<feature type="non-terminal residue" evidence="3">
    <location>
        <position position="51"/>
    </location>
</feature>
<dbReference type="Proteomes" id="UP001148018">
    <property type="component" value="Unassembled WGS sequence"/>
</dbReference>
<feature type="compositionally biased region" description="Polar residues" evidence="1">
    <location>
        <begin position="29"/>
        <end position="51"/>
    </location>
</feature>
<keyword evidence="4" id="KW-1185">Reference proteome</keyword>
<dbReference type="AlphaFoldDB" id="A0A9Q0IM84"/>
<feature type="chain" id="PRO_5040297593" evidence="2">
    <location>
        <begin position="27"/>
        <end position="51"/>
    </location>
</feature>
<protein>
    <submittedName>
        <fullName evidence="3">Uncharacterized protein</fullName>
    </submittedName>
</protein>
<gene>
    <name evidence="3" type="ORF">NHX12_030847</name>
</gene>
<accession>A0A9Q0IM84</accession>
<reference evidence="3" key="1">
    <citation type="submission" date="2022-07" db="EMBL/GenBank/DDBJ databases">
        <title>Chromosome-level genome of Muraenolepis orangiensis.</title>
        <authorList>
            <person name="Kim J."/>
        </authorList>
    </citation>
    <scope>NUCLEOTIDE SEQUENCE</scope>
    <source>
        <strain evidence="3">KU_S4_2022</strain>
        <tissue evidence="3">Muscle</tissue>
    </source>
</reference>
<evidence type="ECO:0000313" key="3">
    <source>
        <dbReference type="EMBL" id="KAJ3603103.1"/>
    </source>
</evidence>
<feature type="signal peptide" evidence="2">
    <location>
        <begin position="1"/>
        <end position="26"/>
    </location>
</feature>
<feature type="region of interest" description="Disordered" evidence="1">
    <location>
        <begin position="28"/>
        <end position="51"/>
    </location>
</feature>
<evidence type="ECO:0000256" key="1">
    <source>
        <dbReference type="SAM" id="MobiDB-lite"/>
    </source>
</evidence>
<sequence>MLIMKYNILQTMIILLCTVISKVVPGAPSATSLDPSSRTSAATWSPSEGSC</sequence>
<proteinExistence type="predicted"/>
<comment type="caution">
    <text evidence="3">The sequence shown here is derived from an EMBL/GenBank/DDBJ whole genome shotgun (WGS) entry which is preliminary data.</text>
</comment>
<name>A0A9Q0IM84_9TELE</name>
<organism evidence="3 4">
    <name type="scientific">Muraenolepis orangiensis</name>
    <name type="common">Patagonian moray cod</name>
    <dbReference type="NCBI Taxonomy" id="630683"/>
    <lineage>
        <taxon>Eukaryota</taxon>
        <taxon>Metazoa</taxon>
        <taxon>Chordata</taxon>
        <taxon>Craniata</taxon>
        <taxon>Vertebrata</taxon>
        <taxon>Euteleostomi</taxon>
        <taxon>Actinopterygii</taxon>
        <taxon>Neopterygii</taxon>
        <taxon>Teleostei</taxon>
        <taxon>Neoteleostei</taxon>
        <taxon>Acanthomorphata</taxon>
        <taxon>Zeiogadaria</taxon>
        <taxon>Gadariae</taxon>
        <taxon>Gadiformes</taxon>
        <taxon>Muraenolepidoidei</taxon>
        <taxon>Muraenolepididae</taxon>
        <taxon>Muraenolepis</taxon>
    </lineage>
</organism>
<evidence type="ECO:0000313" key="4">
    <source>
        <dbReference type="Proteomes" id="UP001148018"/>
    </source>
</evidence>
<keyword evidence="2" id="KW-0732">Signal</keyword>
<evidence type="ECO:0000256" key="2">
    <source>
        <dbReference type="SAM" id="SignalP"/>
    </source>
</evidence>
<dbReference type="EMBL" id="JANIIK010000046">
    <property type="protein sequence ID" value="KAJ3603103.1"/>
    <property type="molecule type" value="Genomic_DNA"/>
</dbReference>